<evidence type="ECO:0000313" key="9">
    <source>
        <dbReference type="EMBL" id="RKN79069.1"/>
    </source>
</evidence>
<keyword evidence="10" id="KW-1185">Reference proteome</keyword>
<dbReference type="SMART" id="SM00331">
    <property type="entry name" value="PP2C_SIG"/>
    <property type="match status" value="1"/>
</dbReference>
<dbReference type="Gene3D" id="3.60.40.10">
    <property type="entry name" value="PPM-type phosphatase domain"/>
    <property type="match status" value="1"/>
</dbReference>
<dbReference type="PANTHER" id="PTHR43156">
    <property type="entry name" value="STAGE II SPORULATION PROTEIN E-RELATED"/>
    <property type="match status" value="1"/>
</dbReference>
<comment type="caution">
    <text evidence="9">The sequence shown here is derived from an EMBL/GenBank/DDBJ whole genome shotgun (WGS) entry which is preliminary data.</text>
</comment>
<feature type="domain" description="PPM-type phosphatase" evidence="8">
    <location>
        <begin position="411"/>
        <end position="635"/>
    </location>
</feature>
<name>A0A3B0C4E0_9BACL</name>
<gene>
    <name evidence="9" type="ORF">D7M11_22145</name>
</gene>
<evidence type="ECO:0000256" key="1">
    <source>
        <dbReference type="ARBA" id="ARBA00004651"/>
    </source>
</evidence>
<evidence type="ECO:0000256" key="2">
    <source>
        <dbReference type="ARBA" id="ARBA00022475"/>
    </source>
</evidence>
<reference evidence="9 10" key="1">
    <citation type="journal article" date="2007" name="Int. J. Syst. Evol. Microbiol.">
        <title>Paenibacillus ginsengarvi sp. nov., isolated from soil from ginseng cultivation.</title>
        <authorList>
            <person name="Yoon M.H."/>
            <person name="Ten L.N."/>
            <person name="Im W.T."/>
        </authorList>
    </citation>
    <scope>NUCLEOTIDE SEQUENCE [LARGE SCALE GENOMIC DNA]</scope>
    <source>
        <strain evidence="9 10">KCTC 13059</strain>
    </source>
</reference>
<protein>
    <submittedName>
        <fullName evidence="9">Stage II sporulation protein E</fullName>
    </submittedName>
</protein>
<evidence type="ECO:0000256" key="5">
    <source>
        <dbReference type="ARBA" id="ARBA00022989"/>
    </source>
</evidence>
<evidence type="ECO:0000256" key="6">
    <source>
        <dbReference type="ARBA" id="ARBA00023136"/>
    </source>
</evidence>
<dbReference type="GO" id="GO:0016791">
    <property type="term" value="F:phosphatase activity"/>
    <property type="evidence" value="ECO:0007669"/>
    <property type="project" value="TreeGrafter"/>
</dbReference>
<feature type="transmembrane region" description="Helical" evidence="7">
    <location>
        <begin position="50"/>
        <end position="70"/>
    </location>
</feature>
<dbReference type="Pfam" id="PF07228">
    <property type="entry name" value="SpoIIE"/>
    <property type="match status" value="1"/>
</dbReference>
<proteinExistence type="predicted"/>
<feature type="transmembrane region" description="Helical" evidence="7">
    <location>
        <begin position="328"/>
        <end position="349"/>
    </location>
</feature>
<evidence type="ECO:0000256" key="7">
    <source>
        <dbReference type="SAM" id="Phobius"/>
    </source>
</evidence>
<dbReference type="GO" id="GO:0005886">
    <property type="term" value="C:plasma membrane"/>
    <property type="evidence" value="ECO:0007669"/>
    <property type="project" value="UniProtKB-SubCell"/>
</dbReference>
<keyword evidence="5 7" id="KW-1133">Transmembrane helix</keyword>
<dbReference type="InterPro" id="IPR033479">
    <property type="entry name" value="dCache_1"/>
</dbReference>
<dbReference type="InterPro" id="IPR001932">
    <property type="entry name" value="PPM-type_phosphatase-like_dom"/>
</dbReference>
<comment type="subcellular location">
    <subcellularLocation>
        <location evidence="1">Cell membrane</location>
        <topology evidence="1">Multi-pass membrane protein</topology>
    </subcellularLocation>
</comment>
<keyword evidence="4" id="KW-0378">Hydrolase</keyword>
<dbReference type="Pfam" id="PF02743">
    <property type="entry name" value="dCache_1"/>
    <property type="match status" value="1"/>
</dbReference>
<evidence type="ECO:0000256" key="3">
    <source>
        <dbReference type="ARBA" id="ARBA00022692"/>
    </source>
</evidence>
<dbReference type="AlphaFoldDB" id="A0A3B0C4E0"/>
<accession>A0A3B0C4E0</accession>
<evidence type="ECO:0000256" key="4">
    <source>
        <dbReference type="ARBA" id="ARBA00022801"/>
    </source>
</evidence>
<keyword evidence="3 7" id="KW-0812">Transmembrane</keyword>
<organism evidence="9 10">
    <name type="scientific">Paenibacillus ginsengarvi</name>
    <dbReference type="NCBI Taxonomy" id="400777"/>
    <lineage>
        <taxon>Bacteria</taxon>
        <taxon>Bacillati</taxon>
        <taxon>Bacillota</taxon>
        <taxon>Bacilli</taxon>
        <taxon>Bacillales</taxon>
        <taxon>Paenibacillaceae</taxon>
        <taxon>Paenibacillus</taxon>
    </lineage>
</organism>
<dbReference type="Proteomes" id="UP000282311">
    <property type="component" value="Unassembled WGS sequence"/>
</dbReference>
<dbReference type="Gene3D" id="3.30.450.20">
    <property type="entry name" value="PAS domain"/>
    <property type="match status" value="1"/>
</dbReference>
<evidence type="ECO:0000313" key="10">
    <source>
        <dbReference type="Proteomes" id="UP000282311"/>
    </source>
</evidence>
<keyword evidence="2" id="KW-1003">Cell membrane</keyword>
<keyword evidence="6 7" id="KW-0472">Membrane</keyword>
<evidence type="ECO:0000259" key="8">
    <source>
        <dbReference type="SMART" id="SM00331"/>
    </source>
</evidence>
<dbReference type="InterPro" id="IPR052016">
    <property type="entry name" value="Bact_Sigma-Reg"/>
</dbReference>
<dbReference type="PANTHER" id="PTHR43156:SF9">
    <property type="entry name" value="HAMP DOMAIN-CONTAINING PROTEIN"/>
    <property type="match status" value="1"/>
</dbReference>
<sequence length="636" mass="69977">MCGGAQGRPEPAVPYYSQRGSVTMKGTVDAKRAELRNHALYDIGVTRVSALAAVLLVVSIIVTGIVAYSITKSQAVKKLKENDLAYIASSIAAKIDGSIERAVETSRLLAEDRAIRDWIRQGERLEAGADPLAKIVALKQKFGYDNSFIVSVPTGRYYAENGALIDVMSRNDPDDSWYYSFLQENNPTRVEIDYNHVRQDTFIFVNAFMKDGSDPLAIVGVGLSLKELSAKFGEYKYGANGSLWLTDQTGTIYLSDDFGQNGHNIRDFIPAATSGQVLADLNGKQSVLDFRGPDGRMNDLVTYPIAATDWTLVVSVDRAEATSFLRTIQVQTAAAVAVALLFVIFFFYYTSRKLAEPYKRAIGLNMELENQIAARTQELAEQNEKLLDSLDYASRIQQSALPAESELGEAFADHFVLWRPKDVVGGDFVWVKPVQDGHLVAVGDCTGHGVPGALMSIMTVSLLNQFAQRDSDAEPDPSRFLAQLNQSIKMTLHQKDKDGLTDDGLDIGLVYVTRHRAVFAGAKFTLYIRGAGGVQEIEGSRKSVGYRNTPNDYAYTSAMVNVDSGDELFLTSDGLIDQNGGEKNYSFGKSRWRKWLETGAGTPMSGQKQHLESVLQSYRGDEPQRDDITVVGLRLL</sequence>
<dbReference type="EMBL" id="RBAH01000017">
    <property type="protein sequence ID" value="RKN79069.1"/>
    <property type="molecule type" value="Genomic_DNA"/>
</dbReference>
<dbReference type="InterPro" id="IPR036457">
    <property type="entry name" value="PPM-type-like_dom_sf"/>
</dbReference>